<sequence>MAGEKPQLNSKRTILLFRHDDDQILSKVRKYSGQAAN</sequence>
<name>U4TGT4_9LACO</name>
<protein>
    <submittedName>
        <fullName evidence="1">Uncharacterized protein</fullName>
    </submittedName>
</protein>
<organism evidence="1 2">
    <name type="scientific">Schleiferilactobacillus shenzhenensis LY-73</name>
    <dbReference type="NCBI Taxonomy" id="1231336"/>
    <lineage>
        <taxon>Bacteria</taxon>
        <taxon>Bacillati</taxon>
        <taxon>Bacillota</taxon>
        <taxon>Bacilli</taxon>
        <taxon>Lactobacillales</taxon>
        <taxon>Lactobacillaceae</taxon>
        <taxon>Schleiferilactobacillus</taxon>
    </lineage>
</organism>
<evidence type="ECO:0000313" key="2">
    <source>
        <dbReference type="Proteomes" id="UP000030647"/>
    </source>
</evidence>
<dbReference type="HOGENOM" id="CLU_3345196_0_0_9"/>
<keyword evidence="2" id="KW-1185">Reference proteome</keyword>
<dbReference type="Proteomes" id="UP000030647">
    <property type="component" value="Unassembled WGS sequence"/>
</dbReference>
<dbReference type="AlphaFoldDB" id="U4TGT4"/>
<proteinExistence type="predicted"/>
<gene>
    <name evidence="1" type="ORF">L248_1739</name>
</gene>
<reference evidence="2" key="1">
    <citation type="journal article" date="2013" name="Genome Announc.">
        <title>Whole-Genome Sequencing of Lactobacillus shenzhenensis Strain LY-73T.</title>
        <authorList>
            <person name="Lin Z."/>
            <person name="Liu Z."/>
            <person name="Yang R."/>
            <person name="Zou Y."/>
            <person name="Wan D."/>
            <person name="Chen J."/>
            <person name="Guo M."/>
            <person name="Zhao J."/>
            <person name="Fang C."/>
            <person name="Yang R."/>
            <person name="Liu F."/>
        </authorList>
    </citation>
    <scope>NUCLEOTIDE SEQUENCE [LARGE SCALE GENOMIC DNA]</scope>
    <source>
        <strain evidence="2">LY-73</strain>
    </source>
</reference>
<evidence type="ECO:0000313" key="1">
    <source>
        <dbReference type="EMBL" id="ERL63996.1"/>
    </source>
</evidence>
<dbReference type="EMBL" id="KI271607">
    <property type="protein sequence ID" value="ERL63996.1"/>
    <property type="molecule type" value="Genomic_DNA"/>
</dbReference>
<accession>U4TGT4</accession>